<sequence length="380" mass="41292">MWWKSRLFLCSVCLHIMFLTIFSISGKVKAETNEADGFIIKADRVIGTGMTASIVKQETSTNDGKIMLRFHYDSATIYGMSLVKQVNSPKGPVSITLKADGPVTVKGMTVDTTAISFQGVCIKASEMVPKLAMENVVMVAHYMNNEDSSIKQLVLNTISGQVGGPQPGKLGILQGLGKLSEQKLDQEIERISKGHLPLTCEEGAAEQGKNGKITDPVNDVVGVGTKPLEPVTKPLDPVTDVVDSVTKPLEPVTKPLEPVVKPVERVVKTVEPVVTDTKKKVEGTVQSVCERLNDAKGVISKELALNLIDEAHKKQVALGAVCSDNATETEWLEKWNDGLLKSLGLLDLLGRIKLDDLVEQLEKMRDNVSKVKDGVILFRP</sequence>
<evidence type="ECO:0000313" key="2">
    <source>
        <dbReference type="Proteomes" id="UP001178888"/>
    </source>
</evidence>
<protein>
    <submittedName>
        <fullName evidence="1">Uncharacterized protein</fullName>
    </submittedName>
</protein>
<dbReference type="RefSeq" id="WP_308912992.1">
    <property type="nucleotide sequence ID" value="NZ_JAVGVR010000001.1"/>
</dbReference>
<name>A0AA90QWU7_9BACI</name>
<evidence type="ECO:0000313" key="1">
    <source>
        <dbReference type="EMBL" id="MDQ6596018.1"/>
    </source>
</evidence>
<dbReference type="AlphaFoldDB" id="A0AA90QWU7"/>
<organism evidence="1 2">
    <name type="scientific">Bacillus salipaludis</name>
    <dbReference type="NCBI Taxonomy" id="2547811"/>
    <lineage>
        <taxon>Bacteria</taxon>
        <taxon>Bacillati</taxon>
        <taxon>Bacillota</taxon>
        <taxon>Bacilli</taxon>
        <taxon>Bacillales</taxon>
        <taxon>Bacillaceae</taxon>
        <taxon>Bacillus</taxon>
    </lineage>
</organism>
<dbReference type="EMBL" id="JAVGVR010000001">
    <property type="protein sequence ID" value="MDQ6596018.1"/>
    <property type="molecule type" value="Genomic_DNA"/>
</dbReference>
<proteinExistence type="predicted"/>
<dbReference type="Proteomes" id="UP001178888">
    <property type="component" value="Unassembled WGS sequence"/>
</dbReference>
<reference evidence="1" key="1">
    <citation type="submission" date="2023-08" db="EMBL/GenBank/DDBJ databases">
        <title>Nitrogen cycling bacteria in agricultural field soils.</title>
        <authorList>
            <person name="Jang J."/>
        </authorList>
    </citation>
    <scope>NUCLEOTIDE SEQUENCE</scope>
    <source>
        <strain evidence="1">PS3-36</strain>
    </source>
</reference>
<gene>
    <name evidence="1" type="ORF">RCG21_06360</name>
</gene>
<keyword evidence="2" id="KW-1185">Reference proteome</keyword>
<accession>A0AA90QWU7</accession>
<comment type="caution">
    <text evidence="1">The sequence shown here is derived from an EMBL/GenBank/DDBJ whole genome shotgun (WGS) entry which is preliminary data.</text>
</comment>